<name>X6M2H9_RETFI</name>
<comment type="caution">
    <text evidence="1">The sequence shown here is derived from an EMBL/GenBank/DDBJ whole genome shotgun (WGS) entry which is preliminary data.</text>
</comment>
<gene>
    <name evidence="1" type="ORF">RFI_29292</name>
</gene>
<reference evidence="1 2" key="1">
    <citation type="journal article" date="2013" name="Curr. Biol.">
        <title>The Genome of the Foraminiferan Reticulomyxa filosa.</title>
        <authorList>
            <person name="Glockner G."/>
            <person name="Hulsmann N."/>
            <person name="Schleicher M."/>
            <person name="Noegel A.A."/>
            <person name="Eichinger L."/>
            <person name="Gallinger C."/>
            <person name="Pawlowski J."/>
            <person name="Sierra R."/>
            <person name="Euteneuer U."/>
            <person name="Pillet L."/>
            <person name="Moustafa A."/>
            <person name="Platzer M."/>
            <person name="Groth M."/>
            <person name="Szafranski K."/>
            <person name="Schliwa M."/>
        </authorList>
    </citation>
    <scope>NUCLEOTIDE SEQUENCE [LARGE SCALE GENOMIC DNA]</scope>
</reference>
<evidence type="ECO:0000313" key="1">
    <source>
        <dbReference type="EMBL" id="ETO08094.1"/>
    </source>
</evidence>
<sequence>MQDDKMFTDFSNILKSFSHIELTTPQMHLFKDYSLGPIEHDKKGGGKIYIEAADTWRLILMLPKIVNVNTYVQLTKKQDVVFVYYENLSPQVTAITDDIKYPNE</sequence>
<dbReference type="EMBL" id="ASPP01025360">
    <property type="protein sequence ID" value="ETO08094.1"/>
    <property type="molecule type" value="Genomic_DNA"/>
</dbReference>
<dbReference type="Proteomes" id="UP000023152">
    <property type="component" value="Unassembled WGS sequence"/>
</dbReference>
<dbReference type="AlphaFoldDB" id="X6M2H9"/>
<organism evidence="1 2">
    <name type="scientific">Reticulomyxa filosa</name>
    <dbReference type="NCBI Taxonomy" id="46433"/>
    <lineage>
        <taxon>Eukaryota</taxon>
        <taxon>Sar</taxon>
        <taxon>Rhizaria</taxon>
        <taxon>Retaria</taxon>
        <taxon>Foraminifera</taxon>
        <taxon>Monothalamids</taxon>
        <taxon>Reticulomyxidae</taxon>
        <taxon>Reticulomyxa</taxon>
    </lineage>
</organism>
<protein>
    <submittedName>
        <fullName evidence="1">Uncharacterized protein</fullName>
    </submittedName>
</protein>
<evidence type="ECO:0000313" key="2">
    <source>
        <dbReference type="Proteomes" id="UP000023152"/>
    </source>
</evidence>
<accession>X6M2H9</accession>
<keyword evidence="2" id="KW-1185">Reference proteome</keyword>
<proteinExistence type="predicted"/>